<proteinExistence type="predicted"/>
<feature type="region of interest" description="Disordered" evidence="1">
    <location>
        <begin position="29"/>
        <end position="48"/>
    </location>
</feature>
<accession>A0AA39I081</accession>
<evidence type="ECO:0000313" key="3">
    <source>
        <dbReference type="Proteomes" id="UP001175271"/>
    </source>
</evidence>
<evidence type="ECO:0000256" key="1">
    <source>
        <dbReference type="SAM" id="MobiDB-lite"/>
    </source>
</evidence>
<reference evidence="2" key="1">
    <citation type="submission" date="2023-06" db="EMBL/GenBank/DDBJ databases">
        <title>Genomic analysis of the entomopathogenic nematode Steinernema hermaphroditum.</title>
        <authorList>
            <person name="Schwarz E.M."/>
            <person name="Heppert J.K."/>
            <person name="Baniya A."/>
            <person name="Schwartz H.T."/>
            <person name="Tan C.-H."/>
            <person name="Antoshechkin I."/>
            <person name="Sternberg P.W."/>
            <person name="Goodrich-Blair H."/>
            <person name="Dillman A.R."/>
        </authorList>
    </citation>
    <scope>NUCLEOTIDE SEQUENCE</scope>
    <source>
        <strain evidence="2">PS9179</strain>
        <tissue evidence="2">Whole animal</tissue>
    </source>
</reference>
<gene>
    <name evidence="2" type="ORF">QR680_011484</name>
</gene>
<dbReference type="EMBL" id="JAUCMV010000002">
    <property type="protein sequence ID" value="KAK0414536.1"/>
    <property type="molecule type" value="Genomic_DNA"/>
</dbReference>
<keyword evidence="3" id="KW-1185">Reference proteome</keyword>
<dbReference type="AlphaFoldDB" id="A0AA39I081"/>
<comment type="caution">
    <text evidence="2">The sequence shown here is derived from an EMBL/GenBank/DDBJ whole genome shotgun (WGS) entry which is preliminary data.</text>
</comment>
<sequence>MDGDMTKERFQEEVKKMVDELKVSHAYRKSGAPSALRTTRSTSFSSGM</sequence>
<protein>
    <submittedName>
        <fullName evidence="2">Uncharacterized protein</fullName>
    </submittedName>
</protein>
<dbReference type="Proteomes" id="UP001175271">
    <property type="component" value="Unassembled WGS sequence"/>
</dbReference>
<organism evidence="2 3">
    <name type="scientific">Steinernema hermaphroditum</name>
    <dbReference type="NCBI Taxonomy" id="289476"/>
    <lineage>
        <taxon>Eukaryota</taxon>
        <taxon>Metazoa</taxon>
        <taxon>Ecdysozoa</taxon>
        <taxon>Nematoda</taxon>
        <taxon>Chromadorea</taxon>
        <taxon>Rhabditida</taxon>
        <taxon>Tylenchina</taxon>
        <taxon>Panagrolaimomorpha</taxon>
        <taxon>Strongyloidoidea</taxon>
        <taxon>Steinernematidae</taxon>
        <taxon>Steinernema</taxon>
    </lineage>
</organism>
<evidence type="ECO:0000313" key="2">
    <source>
        <dbReference type="EMBL" id="KAK0414536.1"/>
    </source>
</evidence>
<feature type="compositionally biased region" description="Polar residues" evidence="1">
    <location>
        <begin position="36"/>
        <end position="48"/>
    </location>
</feature>
<name>A0AA39I081_9BILA</name>